<gene>
    <name evidence="1" type="ordered locus">VMUT_0376</name>
</gene>
<dbReference type="AlphaFoldDB" id="F0QU49"/>
<dbReference type="EMBL" id="CP002529">
    <property type="protein sequence ID" value="ADY00589.1"/>
    <property type="molecule type" value="Genomic_DNA"/>
</dbReference>
<reference evidence="1 2" key="1">
    <citation type="journal article" date="2011" name="J. Bacteriol.">
        <title>Complete genome sequence of 'Vulcanisaeta moutnovskia' strain 768-28, a novel member of the hyperthermophilic crenarchaeal genus vulcanisaeta.</title>
        <authorList>
            <person name="Gumerov V.M."/>
            <person name="Mardanov A.V."/>
            <person name="Beletsky A.V."/>
            <person name="Prokofeva M.I."/>
            <person name="Bonch-Osmolovskaya E.A."/>
            <person name="Ravin N.V."/>
            <person name="Skryabin K.G."/>
        </authorList>
    </citation>
    <scope>NUCLEOTIDE SEQUENCE [LARGE SCALE GENOMIC DNA]</scope>
    <source>
        <strain evidence="1 2">768-28</strain>
    </source>
</reference>
<proteinExistence type="predicted"/>
<dbReference type="eggNOG" id="arCOG05522">
    <property type="taxonomic scope" value="Archaea"/>
</dbReference>
<dbReference type="RefSeq" id="WP_013603752.1">
    <property type="nucleotide sequence ID" value="NC_015151.1"/>
</dbReference>
<name>F0QU49_VULM7</name>
<dbReference type="GeneID" id="10288028"/>
<keyword evidence="2" id="KW-1185">Reference proteome</keyword>
<sequence>MLNIQRSIPIPRIGLEKLVNYILTIGENPGINCAAIKDKGLDIGKGRGDITRFFQRIGIIEVYGNCNIKLTNIGNVVYRALNEDLTLAKMLLHLILYRELPHYRLLIDLISDNRSISVSELHELINQKMRELSPTAWLNEVAFKAIIGLATDLEVVNVENGRIGIKYTASVSECIKGSMVTLNTQKILRLDNLNDCLKRLLRNIDIKPLLINNLDSCVEPIVAPGLAGPKSTYFKIINEDCVIKQIINTILSMPIIDR</sequence>
<protein>
    <submittedName>
        <fullName evidence="1">Uncharacterized protein</fullName>
    </submittedName>
</protein>
<organism evidence="1 2">
    <name type="scientific">Vulcanisaeta moutnovskia (strain 768-28)</name>
    <dbReference type="NCBI Taxonomy" id="985053"/>
    <lineage>
        <taxon>Archaea</taxon>
        <taxon>Thermoproteota</taxon>
        <taxon>Thermoprotei</taxon>
        <taxon>Thermoproteales</taxon>
        <taxon>Thermoproteaceae</taxon>
        <taxon>Vulcanisaeta</taxon>
    </lineage>
</organism>
<evidence type="ECO:0000313" key="1">
    <source>
        <dbReference type="EMBL" id="ADY00589.1"/>
    </source>
</evidence>
<evidence type="ECO:0000313" key="2">
    <source>
        <dbReference type="Proteomes" id="UP000007485"/>
    </source>
</evidence>
<dbReference type="HOGENOM" id="CLU_1076138_0_0_2"/>
<dbReference type="Proteomes" id="UP000007485">
    <property type="component" value="Chromosome"/>
</dbReference>
<dbReference type="OrthoDB" id="27387at2157"/>
<dbReference type="KEGG" id="vmo:VMUT_0376"/>
<accession>F0QU49</accession>